<evidence type="ECO:0000313" key="2">
    <source>
        <dbReference type="EMBL" id="KAL2060507.1"/>
    </source>
</evidence>
<name>A0ABR4BS64_9HELO</name>
<comment type="similarity">
    <text evidence="1">Belongs to the asaB hydroxylase/desaturase family.</text>
</comment>
<dbReference type="PANTHER" id="PTHR34598:SF3">
    <property type="entry name" value="OXIDOREDUCTASE AN1597"/>
    <property type="match status" value="1"/>
</dbReference>
<accession>A0ABR4BS64</accession>
<organism evidence="2 3">
    <name type="scientific">Oculimacula yallundae</name>
    <dbReference type="NCBI Taxonomy" id="86028"/>
    <lineage>
        <taxon>Eukaryota</taxon>
        <taxon>Fungi</taxon>
        <taxon>Dikarya</taxon>
        <taxon>Ascomycota</taxon>
        <taxon>Pezizomycotina</taxon>
        <taxon>Leotiomycetes</taxon>
        <taxon>Helotiales</taxon>
        <taxon>Ploettnerulaceae</taxon>
        <taxon>Oculimacula</taxon>
    </lineage>
</organism>
<comment type="caution">
    <text evidence="2">The sequence shown here is derived from an EMBL/GenBank/DDBJ whole genome shotgun (WGS) entry which is preliminary data.</text>
</comment>
<evidence type="ECO:0000313" key="3">
    <source>
        <dbReference type="Proteomes" id="UP001595075"/>
    </source>
</evidence>
<dbReference type="NCBIfam" id="NF041278">
    <property type="entry name" value="CmcJ_NvfI_EfuI"/>
    <property type="match status" value="1"/>
</dbReference>
<reference evidence="2 3" key="1">
    <citation type="journal article" date="2024" name="Commun. Biol.">
        <title>Comparative genomic analysis of thermophilic fungi reveals convergent evolutionary adaptations and gene losses.</title>
        <authorList>
            <person name="Steindorff A.S."/>
            <person name="Aguilar-Pontes M.V."/>
            <person name="Robinson A.J."/>
            <person name="Andreopoulos B."/>
            <person name="LaButti K."/>
            <person name="Kuo A."/>
            <person name="Mondo S."/>
            <person name="Riley R."/>
            <person name="Otillar R."/>
            <person name="Haridas S."/>
            <person name="Lipzen A."/>
            <person name="Grimwood J."/>
            <person name="Schmutz J."/>
            <person name="Clum A."/>
            <person name="Reid I.D."/>
            <person name="Moisan M.C."/>
            <person name="Butler G."/>
            <person name="Nguyen T.T.M."/>
            <person name="Dewar K."/>
            <person name="Conant G."/>
            <person name="Drula E."/>
            <person name="Henrissat B."/>
            <person name="Hansel C."/>
            <person name="Singer S."/>
            <person name="Hutchinson M.I."/>
            <person name="de Vries R.P."/>
            <person name="Natvig D.O."/>
            <person name="Powell A.J."/>
            <person name="Tsang A."/>
            <person name="Grigoriev I.V."/>
        </authorList>
    </citation>
    <scope>NUCLEOTIDE SEQUENCE [LARGE SCALE GENOMIC DNA]</scope>
    <source>
        <strain evidence="2 3">CBS 494.80</strain>
    </source>
</reference>
<evidence type="ECO:0000256" key="1">
    <source>
        <dbReference type="ARBA" id="ARBA00023604"/>
    </source>
</evidence>
<evidence type="ECO:0008006" key="4">
    <source>
        <dbReference type="Google" id="ProtNLM"/>
    </source>
</evidence>
<dbReference type="Proteomes" id="UP001595075">
    <property type="component" value="Unassembled WGS sequence"/>
</dbReference>
<dbReference type="PANTHER" id="PTHR34598">
    <property type="entry name" value="BLL6449 PROTEIN"/>
    <property type="match status" value="1"/>
</dbReference>
<dbReference type="EMBL" id="JAZHXI010000022">
    <property type="protein sequence ID" value="KAL2060507.1"/>
    <property type="molecule type" value="Genomic_DNA"/>
</dbReference>
<dbReference type="InterPro" id="IPR044053">
    <property type="entry name" value="AsaB-like"/>
</dbReference>
<keyword evidence="3" id="KW-1185">Reference proteome</keyword>
<gene>
    <name evidence="2" type="ORF">VTL71DRAFT_9538</name>
</gene>
<proteinExistence type="inferred from homology"/>
<sequence length="337" mass="37027">MSTTTTTTSITTSSPVSGKLLYIEPEDPLNVDNRPFYGLPAVKHAEYQTLPLHDIRTDAALEGGPRLDIHGFTYKRHVSSLLGEEWFSKEDIAAKYLPEVEALLKSTTGAKKVAFIMVNFRRKSRTDPFAAPALTRENDPIDPTKTVTDKVLITSSAPDASNSPVGFVHIDYSRTGIRAVAGESRRDIEVVASDTLAAEAAALAAGVSLTSARYASYSVWRPLKTVKRDPLIVMDRRSVKVEDLVEVKFRVPNGRGEDRRGEFLAGACNVKPGNSYDKHMWYWLPEQTPEEVLILRSTDSAAPEDSCVGAPHTSAIIDGTEGSETRESIEVKAICFW</sequence>
<protein>
    <recommendedName>
        <fullName evidence="4">GA4 desaturase</fullName>
    </recommendedName>
</protein>